<name>M0MRQ4_9EURY</name>
<comment type="caution">
    <text evidence="2">The sequence shown here is derived from an EMBL/GenBank/DDBJ whole genome shotgun (WGS) entry which is preliminary data.</text>
</comment>
<dbReference type="Proteomes" id="UP000011680">
    <property type="component" value="Unassembled WGS sequence"/>
</dbReference>
<keyword evidence="1" id="KW-1133">Transmembrane helix</keyword>
<gene>
    <name evidence="2" type="ORF">C451_20532</name>
</gene>
<reference evidence="2 3" key="1">
    <citation type="journal article" date="2014" name="PLoS Genet.">
        <title>Phylogenetically driven sequencing of extremely halophilic archaea reveals strategies for static and dynamic osmo-response.</title>
        <authorList>
            <person name="Becker E.A."/>
            <person name="Seitzer P.M."/>
            <person name="Tritt A."/>
            <person name="Larsen D."/>
            <person name="Krusor M."/>
            <person name="Yao A.I."/>
            <person name="Wu D."/>
            <person name="Madern D."/>
            <person name="Eisen J.A."/>
            <person name="Darling A.E."/>
            <person name="Facciotti M.T."/>
        </authorList>
    </citation>
    <scope>NUCLEOTIDE SEQUENCE [LARGE SCALE GENOMIC DNA]</scope>
    <source>
        <strain evidence="2 3">JCM 13552</strain>
    </source>
</reference>
<dbReference type="RefSeq" id="WP_007743618.1">
    <property type="nucleotide sequence ID" value="NZ_AOMF01000193.1"/>
</dbReference>
<protein>
    <submittedName>
        <fullName evidence="2">Uncharacterized protein</fullName>
    </submittedName>
</protein>
<dbReference type="OrthoDB" id="240396at2157"/>
<feature type="transmembrane region" description="Helical" evidence="1">
    <location>
        <begin position="99"/>
        <end position="120"/>
    </location>
</feature>
<keyword evidence="1" id="KW-0812">Transmembrane</keyword>
<keyword evidence="3" id="KW-1185">Reference proteome</keyword>
<accession>M0MRQ4</accession>
<dbReference type="EMBL" id="AOMF01000193">
    <property type="protein sequence ID" value="EMA48412.1"/>
    <property type="molecule type" value="Genomic_DNA"/>
</dbReference>
<evidence type="ECO:0000256" key="1">
    <source>
        <dbReference type="SAM" id="Phobius"/>
    </source>
</evidence>
<feature type="transmembrane region" description="Helical" evidence="1">
    <location>
        <begin position="41"/>
        <end position="59"/>
    </location>
</feature>
<dbReference type="PATRIC" id="fig|1227457.3.peg.3989"/>
<feature type="transmembrane region" description="Helical" evidence="1">
    <location>
        <begin position="71"/>
        <end position="93"/>
    </location>
</feature>
<sequence>MPSTIYEWATTQRNLTIFTSILIAVPAAFVIQTQVVEGELAASFFLLMILAVGVPSAYDGYWPQYDRTRKAIAWVLVAAAIATVEFASLYLLGTEFVSLSPTVAAGGAFVITDLGNLALLSARQRASNTL</sequence>
<keyword evidence="1" id="KW-0472">Membrane</keyword>
<evidence type="ECO:0000313" key="2">
    <source>
        <dbReference type="EMBL" id="EMA48412.1"/>
    </source>
</evidence>
<proteinExistence type="predicted"/>
<feature type="transmembrane region" description="Helical" evidence="1">
    <location>
        <begin position="15"/>
        <end position="35"/>
    </location>
</feature>
<organism evidence="2 3">
    <name type="scientific">Halococcus thailandensis JCM 13552</name>
    <dbReference type="NCBI Taxonomy" id="1227457"/>
    <lineage>
        <taxon>Archaea</taxon>
        <taxon>Methanobacteriati</taxon>
        <taxon>Methanobacteriota</taxon>
        <taxon>Stenosarchaea group</taxon>
        <taxon>Halobacteria</taxon>
        <taxon>Halobacteriales</taxon>
        <taxon>Halococcaceae</taxon>
        <taxon>Halococcus</taxon>
    </lineage>
</organism>
<dbReference type="AlphaFoldDB" id="M0MRQ4"/>
<evidence type="ECO:0000313" key="3">
    <source>
        <dbReference type="Proteomes" id="UP000011680"/>
    </source>
</evidence>